<dbReference type="EMBL" id="ABID01000006">
    <property type="protein sequence ID" value="EDQ03959.1"/>
    <property type="molecule type" value="Genomic_DNA"/>
</dbReference>
<feature type="region of interest" description="Disordered" evidence="1">
    <location>
        <begin position="254"/>
        <end position="276"/>
    </location>
</feature>
<name>A0ABM9X398_9RHOB</name>
<keyword evidence="4" id="KW-1185">Reference proteome</keyword>
<dbReference type="Proteomes" id="UP000003257">
    <property type="component" value="Unassembled WGS sequence"/>
</dbReference>
<dbReference type="Pfam" id="PF07179">
    <property type="entry name" value="SseB"/>
    <property type="match status" value="1"/>
</dbReference>
<evidence type="ECO:0000313" key="3">
    <source>
        <dbReference type="EMBL" id="EDQ03959.1"/>
    </source>
</evidence>
<evidence type="ECO:0000256" key="1">
    <source>
        <dbReference type="SAM" id="MobiDB-lite"/>
    </source>
</evidence>
<accession>A0ABM9X398</accession>
<feature type="domain" description="SseB protein N-terminal" evidence="2">
    <location>
        <begin position="28"/>
        <end position="128"/>
    </location>
</feature>
<evidence type="ECO:0000313" key="4">
    <source>
        <dbReference type="Proteomes" id="UP000003257"/>
    </source>
</evidence>
<evidence type="ECO:0000259" key="2">
    <source>
        <dbReference type="Pfam" id="PF07179"/>
    </source>
</evidence>
<proteinExistence type="predicted"/>
<dbReference type="InterPro" id="IPR009839">
    <property type="entry name" value="SseB_N"/>
</dbReference>
<gene>
    <name evidence="3" type="ORF">OIHEL45_00917</name>
</gene>
<protein>
    <recommendedName>
        <fullName evidence="2">SseB protein N-terminal domain-containing protein</fullName>
    </recommendedName>
</protein>
<reference evidence="3 4" key="1">
    <citation type="submission" date="2007-11" db="EMBL/GenBank/DDBJ databases">
        <authorList>
            <person name="Wagner-Dobler I."/>
            <person name="Ferriera S."/>
            <person name="Johnson J."/>
            <person name="Kravitz S."/>
            <person name="Beeson K."/>
            <person name="Sutton G."/>
            <person name="Rogers Y.-H."/>
            <person name="Friedman R."/>
            <person name="Frazier M."/>
            <person name="Venter J.C."/>
        </authorList>
    </citation>
    <scope>NUCLEOTIDE SEQUENCE [LARGE SCALE GENOMIC DNA]</scope>
    <source>
        <strain evidence="3 4">HEL-45</strain>
    </source>
</reference>
<sequence>MTDPQADPQTAPNTARLIEPTPLDQAHAAMVAAPDDDAARLRFYERIADVELFMLLEDEPQGDQISPVLLDDSYVMVFDRAARLSAHVGEASPYVALSGRAIATMLAGQPLGMAVNIGVAPSEILLPADAMDWLRSTLAHAPGEVEAGIDRVFPPQGLPETLIAAIDAKLATATGMAAGAFLVGVEYTGGGRGHLLAFVGAIPRAQDALVRAASEALTFSGIEAGAMDVGFFGPKDAVVEKLARVGLRFDLPQMEPLQNTPRMAPGSDPAKPPKLR</sequence>
<comment type="caution">
    <text evidence="3">The sequence shown here is derived from an EMBL/GenBank/DDBJ whole genome shotgun (WGS) entry which is preliminary data.</text>
</comment>
<organism evidence="3 4">
    <name type="scientific">Sulfitobacter indolifex HEL-45</name>
    <dbReference type="NCBI Taxonomy" id="391624"/>
    <lineage>
        <taxon>Bacteria</taxon>
        <taxon>Pseudomonadati</taxon>
        <taxon>Pseudomonadota</taxon>
        <taxon>Alphaproteobacteria</taxon>
        <taxon>Rhodobacterales</taxon>
        <taxon>Roseobacteraceae</taxon>
        <taxon>Sulfitobacter</taxon>
    </lineage>
</organism>